<dbReference type="RefSeq" id="WP_103312491.1">
    <property type="nucleotide sequence ID" value="NZ_PPPD01000001.1"/>
</dbReference>
<gene>
    <name evidence="1" type="ORF">CVO96_12360</name>
</gene>
<evidence type="ECO:0000313" key="2">
    <source>
        <dbReference type="Proteomes" id="UP000236379"/>
    </source>
</evidence>
<evidence type="ECO:0000313" key="1">
    <source>
        <dbReference type="EMBL" id="PNY82053.1"/>
    </source>
</evidence>
<proteinExistence type="predicted"/>
<dbReference type="AlphaFoldDB" id="A0A2K3UZU8"/>
<dbReference type="OrthoDB" id="2623511at2"/>
<keyword evidence="2" id="KW-1185">Reference proteome</keyword>
<reference evidence="1 2" key="1">
    <citation type="submission" date="2018-01" db="EMBL/GenBank/DDBJ databases">
        <title>Deinococcus koreensis sp. nov., a radiation-resistant bacterium isolated from river water.</title>
        <authorList>
            <person name="Choi A."/>
        </authorList>
    </citation>
    <scope>NUCLEOTIDE SEQUENCE [LARGE SCALE GENOMIC DNA]</scope>
    <source>
        <strain evidence="1 2">SJW1-2</strain>
    </source>
</reference>
<accession>A0A2K3UZU8</accession>
<sequence length="95" mass="10060">MQTIENQTFSNQRIELDDTQFVGCTFDGCVLIYSGTGGTSLSDCTIHNTGFGFEGGAAKTLELLSAMYRGGFEELVNATIEGIRTGKPPASTAQA</sequence>
<organism evidence="1 2">
    <name type="scientific">Deinococcus koreensis</name>
    <dbReference type="NCBI Taxonomy" id="2054903"/>
    <lineage>
        <taxon>Bacteria</taxon>
        <taxon>Thermotogati</taxon>
        <taxon>Deinococcota</taxon>
        <taxon>Deinococci</taxon>
        <taxon>Deinococcales</taxon>
        <taxon>Deinococcaceae</taxon>
        <taxon>Deinococcus</taxon>
    </lineage>
</organism>
<dbReference type="EMBL" id="PPPD01000001">
    <property type="protein sequence ID" value="PNY82053.1"/>
    <property type="molecule type" value="Genomic_DNA"/>
</dbReference>
<protein>
    <submittedName>
        <fullName evidence="1">Uncharacterized protein</fullName>
    </submittedName>
</protein>
<comment type="caution">
    <text evidence="1">The sequence shown here is derived from an EMBL/GenBank/DDBJ whole genome shotgun (WGS) entry which is preliminary data.</text>
</comment>
<name>A0A2K3UZU8_9DEIO</name>
<dbReference type="Proteomes" id="UP000236379">
    <property type="component" value="Unassembled WGS sequence"/>
</dbReference>